<protein>
    <recommendedName>
        <fullName evidence="6">26S proteasome non-ATPase regulatory subunit 9</fullName>
    </recommendedName>
</protein>
<dbReference type="OrthoDB" id="72325at2759"/>
<proteinExistence type="predicted"/>
<dbReference type="FunCoup" id="H3GYK3">
    <property type="interactions" value="330"/>
</dbReference>
<dbReference type="GO" id="GO:0005634">
    <property type="term" value="C:nucleus"/>
    <property type="evidence" value="ECO:0000318"/>
    <property type="project" value="GO_Central"/>
</dbReference>
<keyword evidence="1" id="KW-0143">Chaperone</keyword>
<evidence type="ECO:0000259" key="2">
    <source>
        <dbReference type="Pfam" id="PF13180"/>
    </source>
</evidence>
<dbReference type="RefSeq" id="XP_067750627.1">
    <property type="nucleotide sequence ID" value="XM_067892500.1"/>
</dbReference>
<feature type="domain" description="PDZ" evidence="2">
    <location>
        <begin position="130"/>
        <end position="198"/>
    </location>
</feature>
<dbReference type="Proteomes" id="UP000005238">
    <property type="component" value="Unassembled WGS sequence"/>
</dbReference>
<dbReference type="Gene3D" id="2.30.42.10">
    <property type="match status" value="1"/>
</dbReference>
<keyword evidence="5" id="KW-1185">Reference proteome</keyword>
<dbReference type="VEuPathDB" id="FungiDB:KRP22_10537"/>
<dbReference type="Pfam" id="PF18265">
    <property type="entry name" value="Nas2_N"/>
    <property type="match status" value="1"/>
</dbReference>
<evidence type="ECO:0000313" key="4">
    <source>
        <dbReference type="EnsemblProtists" id="Phyra82792"/>
    </source>
</evidence>
<dbReference type="OMA" id="DWGGRGM"/>
<reference evidence="4" key="2">
    <citation type="submission" date="2015-06" db="UniProtKB">
        <authorList>
            <consortium name="EnsemblProtists"/>
        </authorList>
    </citation>
    <scope>IDENTIFICATION</scope>
    <source>
        <strain evidence="4">Pr102</strain>
    </source>
</reference>
<accession>H3GYK3</accession>
<dbReference type="EMBL" id="DS566074">
    <property type="status" value="NOT_ANNOTATED_CDS"/>
    <property type="molecule type" value="Genomic_DNA"/>
</dbReference>
<dbReference type="InterPro" id="IPR035269">
    <property type="entry name" value="PSMD9"/>
</dbReference>
<name>H3GYK3_PHYRM</name>
<dbReference type="eggNOG" id="KOG3129">
    <property type="taxonomic scope" value="Eukaryota"/>
</dbReference>
<dbReference type="HOGENOM" id="CLU_073146_0_0_1"/>
<dbReference type="InterPro" id="IPR036034">
    <property type="entry name" value="PDZ_sf"/>
</dbReference>
<dbReference type="STRING" id="164328.H3GYK3"/>
<dbReference type="GO" id="GO:0005737">
    <property type="term" value="C:cytoplasm"/>
    <property type="evidence" value="ECO:0000318"/>
    <property type="project" value="GO_Central"/>
</dbReference>
<dbReference type="GeneID" id="94228392"/>
<dbReference type="AlphaFoldDB" id="H3GYK3"/>
<dbReference type="Pfam" id="PF13180">
    <property type="entry name" value="PDZ_2"/>
    <property type="match status" value="1"/>
</dbReference>
<dbReference type="GO" id="GO:0070682">
    <property type="term" value="P:proteasome regulatory particle assembly"/>
    <property type="evidence" value="ECO:0000318"/>
    <property type="project" value="GO_Central"/>
</dbReference>
<dbReference type="FunFam" id="2.30.42.10:FF:000107">
    <property type="entry name" value="26S proteasome non-ATPase regulatory subunit 9"/>
    <property type="match status" value="1"/>
</dbReference>
<sequence>MDVLDRYARAEAAKHTLEAEMEALAAELTSGNNPGLRGPLVDSEGFPRADIDVHRVRQLRHDLAVKRTDLGDLMKEIETLLPLVFEVKSGQKQEETARNVGNAETAMQQLESEWKRKLKQVTHEETQLRPFAVVQNVHKESPSAAAGLQPQDQVLRFGSADATNHRELAAVRDIVTSNIGSGIRVLVRRGEEVLAVELTPMRWSGDGVLGCLLQPM</sequence>
<dbReference type="PANTHER" id="PTHR12651">
    <property type="entry name" value="26S PROTEASOME NON-ATPASE REGULATORY SUBUNIT 9"/>
    <property type="match status" value="1"/>
</dbReference>
<reference evidence="5" key="1">
    <citation type="journal article" date="2006" name="Science">
        <title>Phytophthora genome sequences uncover evolutionary origins and mechanisms of pathogenesis.</title>
        <authorList>
            <person name="Tyler B.M."/>
            <person name="Tripathy S."/>
            <person name="Zhang X."/>
            <person name="Dehal P."/>
            <person name="Jiang R.H."/>
            <person name="Aerts A."/>
            <person name="Arredondo F.D."/>
            <person name="Baxter L."/>
            <person name="Bensasson D."/>
            <person name="Beynon J.L."/>
            <person name="Chapman J."/>
            <person name="Damasceno C.M."/>
            <person name="Dorrance A.E."/>
            <person name="Dou D."/>
            <person name="Dickerman A.W."/>
            <person name="Dubchak I.L."/>
            <person name="Garbelotto M."/>
            <person name="Gijzen M."/>
            <person name="Gordon S.G."/>
            <person name="Govers F."/>
            <person name="Grunwald N.J."/>
            <person name="Huang W."/>
            <person name="Ivors K.L."/>
            <person name="Jones R.W."/>
            <person name="Kamoun S."/>
            <person name="Krampis K."/>
            <person name="Lamour K.H."/>
            <person name="Lee M.K."/>
            <person name="McDonald W.H."/>
            <person name="Medina M."/>
            <person name="Meijer H.J."/>
            <person name="Nordberg E.K."/>
            <person name="Maclean D.J."/>
            <person name="Ospina-Giraldo M.D."/>
            <person name="Morris P.F."/>
            <person name="Phuntumart V."/>
            <person name="Putnam N.H."/>
            <person name="Rash S."/>
            <person name="Rose J.K."/>
            <person name="Sakihama Y."/>
            <person name="Salamov A.A."/>
            <person name="Savidor A."/>
            <person name="Scheuring C.F."/>
            <person name="Smith B.M."/>
            <person name="Sobral B.W."/>
            <person name="Terry A."/>
            <person name="Torto-Alalibo T.A."/>
            <person name="Win J."/>
            <person name="Xu Z."/>
            <person name="Zhang H."/>
            <person name="Grigoriev I.V."/>
            <person name="Rokhsar D.S."/>
            <person name="Boore J.L."/>
        </authorList>
    </citation>
    <scope>NUCLEOTIDE SEQUENCE [LARGE SCALE GENOMIC DNA]</scope>
    <source>
        <strain evidence="5">Pr102</strain>
    </source>
</reference>
<evidence type="ECO:0000256" key="1">
    <source>
        <dbReference type="ARBA" id="ARBA00023186"/>
    </source>
</evidence>
<organism evidence="4 5">
    <name type="scientific">Phytophthora ramorum</name>
    <name type="common">Sudden oak death agent</name>
    <dbReference type="NCBI Taxonomy" id="164328"/>
    <lineage>
        <taxon>Eukaryota</taxon>
        <taxon>Sar</taxon>
        <taxon>Stramenopiles</taxon>
        <taxon>Oomycota</taxon>
        <taxon>Peronosporomycetes</taxon>
        <taxon>Peronosporales</taxon>
        <taxon>Peronosporaceae</taxon>
        <taxon>Phytophthora</taxon>
    </lineage>
</organism>
<feature type="domain" description="Nas2 N-terminal" evidence="3">
    <location>
        <begin position="12"/>
        <end position="85"/>
    </location>
</feature>
<dbReference type="PANTHER" id="PTHR12651:SF1">
    <property type="entry name" value="26S PROTEASOME NON-ATPASE REGULATORY SUBUNIT 9"/>
    <property type="match status" value="1"/>
</dbReference>
<dbReference type="Gene3D" id="6.10.140.1710">
    <property type="match status" value="1"/>
</dbReference>
<evidence type="ECO:0008006" key="6">
    <source>
        <dbReference type="Google" id="ProtNLM"/>
    </source>
</evidence>
<dbReference type="SUPFAM" id="SSF50156">
    <property type="entry name" value="PDZ domain-like"/>
    <property type="match status" value="1"/>
</dbReference>
<dbReference type="InParanoid" id="H3GYK3"/>
<evidence type="ECO:0000259" key="3">
    <source>
        <dbReference type="Pfam" id="PF18265"/>
    </source>
</evidence>
<dbReference type="EnsemblProtists" id="Phyra82792">
    <property type="protein sequence ID" value="Phyra82792"/>
    <property type="gene ID" value="Phyra82792"/>
</dbReference>
<dbReference type="InterPro" id="IPR040815">
    <property type="entry name" value="Nas2_N"/>
</dbReference>
<evidence type="ECO:0000313" key="5">
    <source>
        <dbReference type="Proteomes" id="UP000005238"/>
    </source>
</evidence>
<dbReference type="InterPro" id="IPR001478">
    <property type="entry name" value="PDZ"/>
</dbReference>
<dbReference type="VEuPathDB" id="FungiDB:KRP23_73"/>